<evidence type="ECO:0000256" key="10">
    <source>
        <dbReference type="ARBA" id="ARBA00022908"/>
    </source>
</evidence>
<evidence type="ECO:0000313" key="16">
    <source>
        <dbReference type="EMBL" id="GFZ10839.1"/>
    </source>
</evidence>
<dbReference type="Gene3D" id="3.30.70.270">
    <property type="match status" value="1"/>
</dbReference>
<keyword evidence="17" id="KW-1185">Reference proteome</keyword>
<evidence type="ECO:0000256" key="9">
    <source>
        <dbReference type="ARBA" id="ARBA00022842"/>
    </source>
</evidence>
<evidence type="ECO:0000256" key="7">
    <source>
        <dbReference type="ARBA" id="ARBA00022759"/>
    </source>
</evidence>
<sequence>MPMTRLTRKGIKFAWDEACERAFQQLKKRLTTAPVLVIPTRELGYAVYCDASHDGLGCVLMQEGKVVAYASRQLKPHEKNYPTHDLELAAVVFALKSWRHYLYGEKFEVFSDHKSLKYIFTQRDLNLRQRRWMEYLEDYDFELLYHPGKANVVADALSRKPRSTAAFLAIHEWKMLEQLGEFDLEVNESAVHATLFTLVAQPTLLSRVLEAQQSDEEAVSFRARVTSDEAMDGWTFSPDSGLRYRSRPFVPLALRNDVLSDFHHSRLAVHPGGTKMYHDLRRQYWWKGMKRAVADFVSTCLTCQQVKAEHQRPAGLLQPLEIPEWKWEHVTMDFVTALPRSQRQHDAVWVIVDHLTKSAHFLPIRMTDSVDVLEDCILQAAMGTQLLLSTAFHPQTDGQSERTIQTLEDMLRACVMDFRGNWEDHLPLVEFAYNNSYQASIQMAPFEALYGRPCRSPLCWTEVGEASAFGPDLVQETIKKIKVIRKRLVTAQSRQKCYANRRRRPLSFSVGDHVFLKISPRRGLMRFGKSGKLSPRFIGPFQILDKVGEVAYRLALPPQLSGVHPVFHVSMLRKYNRDPSHVLDWTELALEQDASYKEQPIRILESKSHVLRGKKITIVRVLWKHHGVEESTWEDELETRSRYPHLFVD</sequence>
<evidence type="ECO:0000256" key="1">
    <source>
        <dbReference type="ARBA" id="ARBA00022670"/>
    </source>
</evidence>
<dbReference type="GO" id="GO:0004519">
    <property type="term" value="F:endonuclease activity"/>
    <property type="evidence" value="ECO:0007669"/>
    <property type="project" value="UniProtKB-KW"/>
</dbReference>
<comment type="caution">
    <text evidence="16">The sequence shown here is derived from an EMBL/GenBank/DDBJ whole genome shotgun (WGS) entry which is preliminary data.</text>
</comment>
<dbReference type="PROSITE" id="PS50994">
    <property type="entry name" value="INTEGRASE"/>
    <property type="match status" value="1"/>
</dbReference>
<dbReference type="InterPro" id="IPR036397">
    <property type="entry name" value="RNaseH_sf"/>
</dbReference>
<dbReference type="GO" id="GO:0006508">
    <property type="term" value="P:proteolysis"/>
    <property type="evidence" value="ECO:0007669"/>
    <property type="project" value="UniProtKB-KW"/>
</dbReference>
<dbReference type="InterPro" id="IPR041373">
    <property type="entry name" value="RT_RNaseH"/>
</dbReference>
<keyword evidence="7" id="KW-0255">Endonuclease</keyword>
<dbReference type="EMBL" id="BJWL01000022">
    <property type="protein sequence ID" value="GFZ10839.1"/>
    <property type="molecule type" value="Genomic_DNA"/>
</dbReference>
<dbReference type="AlphaFoldDB" id="A0A7J0GJ50"/>
<dbReference type="CDD" id="cd09274">
    <property type="entry name" value="RNase_HI_RT_Ty3"/>
    <property type="match status" value="1"/>
</dbReference>
<proteinExistence type="predicted"/>
<keyword evidence="3" id="KW-0548">Nucleotidyltransferase</keyword>
<dbReference type="GO" id="GO:0003964">
    <property type="term" value="F:RNA-directed DNA polymerase activity"/>
    <property type="evidence" value="ECO:0007669"/>
    <property type="project" value="UniProtKB-KW"/>
</dbReference>
<dbReference type="Gene3D" id="1.10.340.70">
    <property type="match status" value="1"/>
</dbReference>
<dbReference type="Pfam" id="PF17921">
    <property type="entry name" value="Integrase_H2C2"/>
    <property type="match status" value="1"/>
</dbReference>
<keyword evidence="13" id="KW-0238">DNA-binding</keyword>
<dbReference type="Gene3D" id="3.10.20.370">
    <property type="match status" value="1"/>
</dbReference>
<evidence type="ECO:0000313" key="17">
    <source>
        <dbReference type="Proteomes" id="UP000585474"/>
    </source>
</evidence>
<reference evidence="16 17" key="1">
    <citation type="submission" date="2019-07" db="EMBL/GenBank/DDBJ databases">
        <title>De Novo Assembly of kiwifruit Actinidia rufa.</title>
        <authorList>
            <person name="Sugita-Konishi S."/>
            <person name="Sato K."/>
            <person name="Mori E."/>
            <person name="Abe Y."/>
            <person name="Kisaki G."/>
            <person name="Hamano K."/>
            <person name="Suezawa K."/>
            <person name="Otani M."/>
            <person name="Fukuda T."/>
            <person name="Manabe T."/>
            <person name="Gomi K."/>
            <person name="Tabuchi M."/>
            <person name="Akimitsu K."/>
            <person name="Kataoka I."/>
        </authorList>
    </citation>
    <scope>NUCLEOTIDE SEQUENCE [LARGE SCALE GENOMIC DNA]</scope>
    <source>
        <strain evidence="17">cv. Fuchu</strain>
    </source>
</reference>
<keyword evidence="1" id="KW-0645">Protease</keyword>
<keyword evidence="9" id="KW-0460">Magnesium</keyword>
<dbReference type="Gene3D" id="3.30.420.10">
    <property type="entry name" value="Ribonuclease H-like superfamily/Ribonuclease H"/>
    <property type="match status" value="2"/>
</dbReference>
<dbReference type="GO" id="GO:0015074">
    <property type="term" value="P:DNA integration"/>
    <property type="evidence" value="ECO:0007669"/>
    <property type="project" value="UniProtKB-KW"/>
</dbReference>
<dbReference type="GO" id="GO:0006310">
    <property type="term" value="P:DNA recombination"/>
    <property type="evidence" value="ECO:0007669"/>
    <property type="project" value="UniProtKB-KW"/>
</dbReference>
<dbReference type="GO" id="GO:0004190">
    <property type="term" value="F:aspartic-type endopeptidase activity"/>
    <property type="evidence" value="ECO:0007669"/>
    <property type="project" value="UniProtKB-KW"/>
</dbReference>
<dbReference type="InterPro" id="IPR012337">
    <property type="entry name" value="RNaseH-like_sf"/>
</dbReference>
<feature type="domain" description="Integrase catalytic" evidence="15">
    <location>
        <begin position="378"/>
        <end position="453"/>
    </location>
</feature>
<gene>
    <name evidence="16" type="ORF">Acr_22g0002370</name>
</gene>
<evidence type="ECO:0000259" key="15">
    <source>
        <dbReference type="PROSITE" id="PS50994"/>
    </source>
</evidence>
<organism evidence="16 17">
    <name type="scientific">Actinidia rufa</name>
    <dbReference type="NCBI Taxonomy" id="165716"/>
    <lineage>
        <taxon>Eukaryota</taxon>
        <taxon>Viridiplantae</taxon>
        <taxon>Streptophyta</taxon>
        <taxon>Embryophyta</taxon>
        <taxon>Tracheophyta</taxon>
        <taxon>Spermatophyta</taxon>
        <taxon>Magnoliopsida</taxon>
        <taxon>eudicotyledons</taxon>
        <taxon>Gunneridae</taxon>
        <taxon>Pentapetalae</taxon>
        <taxon>asterids</taxon>
        <taxon>Ericales</taxon>
        <taxon>Actinidiaceae</taxon>
        <taxon>Actinidia</taxon>
    </lineage>
</organism>
<dbReference type="InterPro" id="IPR001584">
    <property type="entry name" value="Integrase_cat-core"/>
</dbReference>
<evidence type="ECO:0000256" key="5">
    <source>
        <dbReference type="ARBA" id="ARBA00022723"/>
    </source>
</evidence>
<evidence type="ECO:0000256" key="13">
    <source>
        <dbReference type="ARBA" id="ARBA00023125"/>
    </source>
</evidence>
<keyword evidence="5" id="KW-0479">Metal-binding</keyword>
<dbReference type="InterPro" id="IPR041588">
    <property type="entry name" value="Integrase_H2C2"/>
</dbReference>
<dbReference type="PANTHER" id="PTHR37984:SF5">
    <property type="entry name" value="PROTEIN NYNRIN-LIKE"/>
    <property type="match status" value="1"/>
</dbReference>
<keyword evidence="4" id="KW-0540">Nuclease</keyword>
<dbReference type="InterPro" id="IPR043502">
    <property type="entry name" value="DNA/RNA_pol_sf"/>
</dbReference>
<name>A0A7J0GJ50_9ERIC</name>
<dbReference type="GO" id="GO:0003887">
    <property type="term" value="F:DNA-directed DNA polymerase activity"/>
    <property type="evidence" value="ECO:0007669"/>
    <property type="project" value="UniProtKB-KW"/>
</dbReference>
<evidence type="ECO:0000256" key="8">
    <source>
        <dbReference type="ARBA" id="ARBA00022801"/>
    </source>
</evidence>
<keyword evidence="12" id="KW-0239">DNA-directed DNA polymerase</keyword>
<protein>
    <recommendedName>
        <fullName evidence="15">Integrase catalytic domain-containing protein</fullName>
    </recommendedName>
</protein>
<evidence type="ECO:0000256" key="2">
    <source>
        <dbReference type="ARBA" id="ARBA00022679"/>
    </source>
</evidence>
<evidence type="ECO:0000256" key="4">
    <source>
        <dbReference type="ARBA" id="ARBA00022722"/>
    </source>
</evidence>
<dbReference type="GO" id="GO:0003677">
    <property type="term" value="F:DNA binding"/>
    <property type="evidence" value="ECO:0007669"/>
    <property type="project" value="UniProtKB-KW"/>
</dbReference>
<dbReference type="FunFam" id="3.10.20.370:FF:000001">
    <property type="entry name" value="Retrovirus-related Pol polyprotein from transposon 17.6-like protein"/>
    <property type="match status" value="1"/>
</dbReference>
<dbReference type="PANTHER" id="PTHR37984">
    <property type="entry name" value="PROTEIN CBG26694"/>
    <property type="match status" value="1"/>
</dbReference>
<dbReference type="Proteomes" id="UP000585474">
    <property type="component" value="Unassembled WGS sequence"/>
</dbReference>
<keyword evidence="6" id="KW-0064">Aspartyl protease</keyword>
<evidence type="ECO:0000256" key="14">
    <source>
        <dbReference type="ARBA" id="ARBA00023172"/>
    </source>
</evidence>
<keyword evidence="2" id="KW-0808">Transferase</keyword>
<dbReference type="InterPro" id="IPR050951">
    <property type="entry name" value="Retrovirus_Pol_polyprotein"/>
</dbReference>
<keyword evidence="8" id="KW-0378">Hydrolase</keyword>
<keyword evidence="11" id="KW-0695">RNA-directed DNA polymerase</keyword>
<dbReference type="InterPro" id="IPR056924">
    <property type="entry name" value="SH3_Tf2-1"/>
</dbReference>
<dbReference type="OrthoDB" id="1738613at2759"/>
<dbReference type="Pfam" id="PF24626">
    <property type="entry name" value="SH3_Tf2-1"/>
    <property type="match status" value="1"/>
</dbReference>
<dbReference type="GO" id="GO:0046872">
    <property type="term" value="F:metal ion binding"/>
    <property type="evidence" value="ECO:0007669"/>
    <property type="project" value="UniProtKB-KW"/>
</dbReference>
<dbReference type="InterPro" id="IPR043128">
    <property type="entry name" value="Rev_trsase/Diguanyl_cyclase"/>
</dbReference>
<keyword evidence="10" id="KW-0229">DNA integration</keyword>
<accession>A0A7J0GJ50</accession>
<keyword evidence="14" id="KW-0233">DNA recombination</keyword>
<evidence type="ECO:0000256" key="11">
    <source>
        <dbReference type="ARBA" id="ARBA00022918"/>
    </source>
</evidence>
<dbReference type="Pfam" id="PF17917">
    <property type="entry name" value="RT_RNaseH"/>
    <property type="match status" value="1"/>
</dbReference>
<evidence type="ECO:0000256" key="12">
    <source>
        <dbReference type="ARBA" id="ARBA00022932"/>
    </source>
</evidence>
<evidence type="ECO:0000256" key="3">
    <source>
        <dbReference type="ARBA" id="ARBA00022695"/>
    </source>
</evidence>
<dbReference type="SUPFAM" id="SSF53098">
    <property type="entry name" value="Ribonuclease H-like"/>
    <property type="match status" value="1"/>
</dbReference>
<dbReference type="SUPFAM" id="SSF56672">
    <property type="entry name" value="DNA/RNA polymerases"/>
    <property type="match status" value="1"/>
</dbReference>
<evidence type="ECO:0000256" key="6">
    <source>
        <dbReference type="ARBA" id="ARBA00022750"/>
    </source>
</evidence>